<reference evidence="3 4" key="1">
    <citation type="submission" date="2018-05" db="EMBL/GenBank/DDBJ databases">
        <authorList>
            <person name="Goeker M."/>
            <person name="Huntemann M."/>
            <person name="Clum A."/>
            <person name="Pillay M."/>
            <person name="Palaniappan K."/>
            <person name="Varghese N."/>
            <person name="Mikhailova N."/>
            <person name="Stamatis D."/>
            <person name="Reddy T."/>
            <person name="Daum C."/>
            <person name="Shapiro N."/>
            <person name="Ivanova N."/>
            <person name="Kyrpides N."/>
            <person name="Woyke T."/>
        </authorList>
    </citation>
    <scope>NUCLEOTIDE SEQUENCE [LARGE SCALE GENOMIC DNA]</scope>
    <source>
        <strain evidence="3 4">DSM 26524</strain>
    </source>
</reference>
<dbReference type="Pfam" id="PF00069">
    <property type="entry name" value="Pkinase"/>
    <property type="match status" value="1"/>
</dbReference>
<dbReference type="Gene3D" id="1.10.510.10">
    <property type="entry name" value="Transferase(Phosphotransferase) domain 1"/>
    <property type="match status" value="1"/>
</dbReference>
<dbReference type="GO" id="GO:0004674">
    <property type="term" value="F:protein serine/threonine kinase activity"/>
    <property type="evidence" value="ECO:0007669"/>
    <property type="project" value="UniProtKB-KW"/>
</dbReference>
<gene>
    <name evidence="3" type="ORF">C7383_101316</name>
</gene>
<dbReference type="InterPro" id="IPR011009">
    <property type="entry name" value="Kinase-like_dom_sf"/>
</dbReference>
<sequence length="696" mass="76637">MDYEKMCMGCMREKNGQDQKCPYCGFDEKQFVAPAYSLVNRSILNGKYMTGRFLEESGYFITYLGWDLNLEINVMIHEYYPCTMLWRDDMTQPGVGCRPEDQEAFANGKRKFFTRAKVLARMWDLPGVVSVKDVFEENDTVYMITEYYQGMLLDEKLKEAGGRLDADTVLYWMEPVMQAVSRLNREGIICMGISPGNILITTEGSGKLKEIWNPTAISPYDEGGFVPAGNSYLAEEEYRKDKDPGPWTNVYAVCAVIYRCITGSAPPKAMERIIYDSIVPPSGLGFNMGKVREEALMRGLAIHADDRCQNMEQLMEGLYRSDAPRTVSQSAPGPVPQPGAHPMPRPGVNYGADNVTRPVSDDMTRPLPPGRPGGTAQREPAASAGEGSNAYMGTKNGPGAPKGRKWLKWQAFAAAAAVLLCSACVFFFVRNGGSGGDKIQTGTVPAEQETVQARQNRSDTEAPAAEKDTGQPGGTGQGSEAGQGRRSGQNDGTGGQSTEGNGYSWDPQEPEVNGNGTGKDEPSGEQNGLNQEDLVYGGADFPYLDSVISRFADDRCVEYGWDEVIVADNYIMYLLDYAEIQRDERSGQNYLLVEMEMSTTEGSPYSSLLVADYNFAALVMDASAERLVICLPSMYFLSSDEETPRYFPIEVGSESAGEIILVYPIPDWYDSWGIMETNMHNGEEAGPLYLVSGQDD</sequence>
<feature type="domain" description="Protein kinase" evidence="2">
    <location>
        <begin position="48"/>
        <end position="319"/>
    </location>
</feature>
<dbReference type="SUPFAM" id="SSF56112">
    <property type="entry name" value="Protein kinase-like (PK-like)"/>
    <property type="match status" value="1"/>
</dbReference>
<evidence type="ECO:0000259" key="2">
    <source>
        <dbReference type="PROSITE" id="PS50011"/>
    </source>
</evidence>
<keyword evidence="3" id="KW-0723">Serine/threonine-protein kinase</keyword>
<evidence type="ECO:0000313" key="3">
    <source>
        <dbReference type="EMBL" id="PWJ78940.1"/>
    </source>
</evidence>
<evidence type="ECO:0000313" key="4">
    <source>
        <dbReference type="Proteomes" id="UP000245412"/>
    </source>
</evidence>
<dbReference type="PROSITE" id="PS50011">
    <property type="entry name" value="PROTEIN_KINASE_DOM"/>
    <property type="match status" value="1"/>
</dbReference>
<organism evidence="3 4">
    <name type="scientific">Murimonas intestini</name>
    <dbReference type="NCBI Taxonomy" id="1337051"/>
    <lineage>
        <taxon>Bacteria</taxon>
        <taxon>Bacillati</taxon>
        <taxon>Bacillota</taxon>
        <taxon>Clostridia</taxon>
        <taxon>Lachnospirales</taxon>
        <taxon>Lachnospiraceae</taxon>
        <taxon>Murimonas</taxon>
    </lineage>
</organism>
<feature type="region of interest" description="Disordered" evidence="1">
    <location>
        <begin position="435"/>
        <end position="531"/>
    </location>
</feature>
<protein>
    <submittedName>
        <fullName evidence="3">Serine/threonine protein kinase</fullName>
    </submittedName>
</protein>
<dbReference type="RefSeq" id="WP_257497401.1">
    <property type="nucleotide sequence ID" value="NZ_JANKBI010000001.1"/>
</dbReference>
<feature type="compositionally biased region" description="Basic and acidic residues" evidence="1">
    <location>
        <begin position="456"/>
        <end position="469"/>
    </location>
</feature>
<dbReference type="AlphaFoldDB" id="A0AB73T9Q9"/>
<comment type="caution">
    <text evidence="3">The sequence shown here is derived from an EMBL/GenBank/DDBJ whole genome shotgun (WGS) entry which is preliminary data.</text>
</comment>
<keyword evidence="3" id="KW-0418">Kinase</keyword>
<proteinExistence type="predicted"/>
<name>A0AB73T9Q9_9FIRM</name>
<dbReference type="SMART" id="SM00220">
    <property type="entry name" value="S_TKc"/>
    <property type="match status" value="1"/>
</dbReference>
<keyword evidence="3" id="KW-0808">Transferase</keyword>
<dbReference type="InterPro" id="IPR000719">
    <property type="entry name" value="Prot_kinase_dom"/>
</dbReference>
<evidence type="ECO:0000256" key="1">
    <source>
        <dbReference type="SAM" id="MobiDB-lite"/>
    </source>
</evidence>
<dbReference type="EMBL" id="QGGY01000001">
    <property type="protein sequence ID" value="PWJ78940.1"/>
    <property type="molecule type" value="Genomic_DNA"/>
</dbReference>
<feature type="compositionally biased region" description="Gly residues" evidence="1">
    <location>
        <begin position="471"/>
        <end position="481"/>
    </location>
</feature>
<feature type="compositionally biased region" description="Pro residues" evidence="1">
    <location>
        <begin position="333"/>
        <end position="345"/>
    </location>
</feature>
<dbReference type="Proteomes" id="UP000245412">
    <property type="component" value="Unassembled WGS sequence"/>
</dbReference>
<accession>A0AB73T9Q9</accession>
<keyword evidence="4" id="KW-1185">Reference proteome</keyword>
<dbReference type="GO" id="GO:0005524">
    <property type="term" value="F:ATP binding"/>
    <property type="evidence" value="ECO:0007669"/>
    <property type="project" value="InterPro"/>
</dbReference>
<dbReference type="Gene3D" id="3.30.200.20">
    <property type="entry name" value="Phosphorylase Kinase, domain 1"/>
    <property type="match status" value="1"/>
</dbReference>
<feature type="region of interest" description="Disordered" evidence="1">
    <location>
        <begin position="324"/>
        <end position="397"/>
    </location>
</feature>